<accession>A0A392M4U1</accession>
<dbReference type="EMBL" id="LXQA010003532">
    <property type="protein sequence ID" value="MCH82331.1"/>
    <property type="molecule type" value="Genomic_DNA"/>
</dbReference>
<comment type="caution">
    <text evidence="2">The sequence shown here is derived from an EMBL/GenBank/DDBJ whole genome shotgun (WGS) entry which is preliminary data.</text>
</comment>
<proteinExistence type="predicted"/>
<name>A0A392M4U1_9FABA</name>
<evidence type="ECO:0000313" key="2">
    <source>
        <dbReference type="EMBL" id="MCH82331.1"/>
    </source>
</evidence>
<sequence length="106" mass="12104">MSRCHAIYAIMRGEPIRVGELIARSIKRMITSREAVIGHPFAITTLCRARGVPLYEDTDMITWPERPLDRIYFQRTVRDLEAAAATPAPGPQHQEQHQPPPHMPQH</sequence>
<evidence type="ECO:0000313" key="3">
    <source>
        <dbReference type="Proteomes" id="UP000265520"/>
    </source>
</evidence>
<dbReference type="Proteomes" id="UP000265520">
    <property type="component" value="Unassembled WGS sequence"/>
</dbReference>
<protein>
    <submittedName>
        <fullName evidence="2">Uncharacterized protein</fullName>
    </submittedName>
</protein>
<organism evidence="2 3">
    <name type="scientific">Trifolium medium</name>
    <dbReference type="NCBI Taxonomy" id="97028"/>
    <lineage>
        <taxon>Eukaryota</taxon>
        <taxon>Viridiplantae</taxon>
        <taxon>Streptophyta</taxon>
        <taxon>Embryophyta</taxon>
        <taxon>Tracheophyta</taxon>
        <taxon>Spermatophyta</taxon>
        <taxon>Magnoliopsida</taxon>
        <taxon>eudicotyledons</taxon>
        <taxon>Gunneridae</taxon>
        <taxon>Pentapetalae</taxon>
        <taxon>rosids</taxon>
        <taxon>fabids</taxon>
        <taxon>Fabales</taxon>
        <taxon>Fabaceae</taxon>
        <taxon>Papilionoideae</taxon>
        <taxon>50 kb inversion clade</taxon>
        <taxon>NPAAA clade</taxon>
        <taxon>Hologalegina</taxon>
        <taxon>IRL clade</taxon>
        <taxon>Trifolieae</taxon>
        <taxon>Trifolium</taxon>
    </lineage>
</organism>
<reference evidence="2 3" key="1">
    <citation type="journal article" date="2018" name="Front. Plant Sci.">
        <title>Red Clover (Trifolium pratense) and Zigzag Clover (T. medium) - A Picture of Genomic Similarities and Differences.</title>
        <authorList>
            <person name="Dluhosova J."/>
            <person name="Istvanek J."/>
            <person name="Nedelnik J."/>
            <person name="Repkova J."/>
        </authorList>
    </citation>
    <scope>NUCLEOTIDE SEQUENCE [LARGE SCALE GENOMIC DNA]</scope>
    <source>
        <strain evidence="3">cv. 10/8</strain>
        <tissue evidence="2">Leaf</tissue>
    </source>
</reference>
<gene>
    <name evidence="2" type="ORF">A2U01_0003134</name>
</gene>
<feature type="region of interest" description="Disordered" evidence="1">
    <location>
        <begin position="82"/>
        <end position="106"/>
    </location>
</feature>
<evidence type="ECO:0000256" key="1">
    <source>
        <dbReference type="SAM" id="MobiDB-lite"/>
    </source>
</evidence>
<keyword evidence="3" id="KW-1185">Reference proteome</keyword>
<dbReference type="AlphaFoldDB" id="A0A392M4U1"/>